<protein>
    <submittedName>
        <fullName evidence="2">Uncharacterized protein</fullName>
    </submittedName>
</protein>
<feature type="region of interest" description="Disordered" evidence="1">
    <location>
        <begin position="56"/>
        <end position="83"/>
    </location>
</feature>
<proteinExistence type="predicted"/>
<evidence type="ECO:0000256" key="1">
    <source>
        <dbReference type="SAM" id="MobiDB-lite"/>
    </source>
</evidence>
<dbReference type="EMBL" id="JBBNAG010000013">
    <property type="protein sequence ID" value="KAK9082881.1"/>
    <property type="molecule type" value="Genomic_DNA"/>
</dbReference>
<accession>A0AAP0DXP2</accession>
<keyword evidence="3" id="KW-1185">Reference proteome</keyword>
<gene>
    <name evidence="2" type="ORF">Scep_029352</name>
</gene>
<evidence type="ECO:0000313" key="2">
    <source>
        <dbReference type="EMBL" id="KAK9082881.1"/>
    </source>
</evidence>
<dbReference type="AlphaFoldDB" id="A0AAP0DXP2"/>
<sequence length="186" mass="20142">MSSARERRGAIDTGGCERRGWSGAACNAGWAERRRGRANLQDGDAVVVVTLGSDAGDQQDATSANDERLGGASDADDQSTADRLSTTAWKREVGKRREIGRWLQSGHAGMCEGGLTECAVESGVKKLCEIVYLHAVISYEKICLETRIAQLNNSSFSSLQQPLDVLRMRASTVSHFFARALEPPLQ</sequence>
<reference evidence="2 3" key="1">
    <citation type="submission" date="2024-01" db="EMBL/GenBank/DDBJ databases">
        <title>Genome assemblies of Stephania.</title>
        <authorList>
            <person name="Yang L."/>
        </authorList>
    </citation>
    <scope>NUCLEOTIDE SEQUENCE [LARGE SCALE GENOMIC DNA]</scope>
    <source>
        <strain evidence="2">JXDWG</strain>
        <tissue evidence="2">Leaf</tissue>
    </source>
</reference>
<dbReference type="Proteomes" id="UP001419268">
    <property type="component" value="Unassembled WGS sequence"/>
</dbReference>
<organism evidence="2 3">
    <name type="scientific">Stephania cephalantha</name>
    <dbReference type="NCBI Taxonomy" id="152367"/>
    <lineage>
        <taxon>Eukaryota</taxon>
        <taxon>Viridiplantae</taxon>
        <taxon>Streptophyta</taxon>
        <taxon>Embryophyta</taxon>
        <taxon>Tracheophyta</taxon>
        <taxon>Spermatophyta</taxon>
        <taxon>Magnoliopsida</taxon>
        <taxon>Ranunculales</taxon>
        <taxon>Menispermaceae</taxon>
        <taxon>Menispermoideae</taxon>
        <taxon>Cissampelideae</taxon>
        <taxon>Stephania</taxon>
    </lineage>
</organism>
<evidence type="ECO:0000313" key="3">
    <source>
        <dbReference type="Proteomes" id="UP001419268"/>
    </source>
</evidence>
<comment type="caution">
    <text evidence="2">The sequence shown here is derived from an EMBL/GenBank/DDBJ whole genome shotgun (WGS) entry which is preliminary data.</text>
</comment>
<name>A0AAP0DXP2_9MAGN</name>